<comment type="similarity">
    <text evidence="2 10 12">Belongs to the GrpE family.</text>
</comment>
<dbReference type="HOGENOM" id="CLU_057217_5_2_9"/>
<dbReference type="InterPro" id="IPR009012">
    <property type="entry name" value="GrpE_head"/>
</dbReference>
<dbReference type="GO" id="GO:0006457">
    <property type="term" value="P:protein folding"/>
    <property type="evidence" value="ECO:0007669"/>
    <property type="project" value="InterPro"/>
</dbReference>
<comment type="function">
    <text evidence="7 10 11">Participates actively in the response to hyperosmotic and heat shock by preventing the aggregation of stress-denatured proteins, in association with DnaK and GrpE. It is the nucleotide exchange factor for DnaK and may function as a thermosensor. Unfolded proteins bind initially to DnaJ; upon interaction with the DnaJ-bound protein, DnaK hydrolyzes its bound ATP, resulting in the formation of a stable complex. GrpE releases ADP from DnaK; ATP binding to DnaK triggers the release of the substrate protein, thus completing the reaction cycle. Several rounds of ATP-dependent interactions between DnaJ, DnaK and GrpE are required for fully efficient folding.</text>
</comment>
<keyword evidence="5 10" id="KW-0346">Stress response</keyword>
<dbReference type="GO" id="GO:0051082">
    <property type="term" value="F:unfolded protein binding"/>
    <property type="evidence" value="ECO:0007669"/>
    <property type="project" value="TreeGrafter"/>
</dbReference>
<dbReference type="Gene3D" id="3.90.20.20">
    <property type="match status" value="1"/>
</dbReference>
<dbReference type="PROSITE" id="PS01071">
    <property type="entry name" value="GRPE"/>
    <property type="match status" value="1"/>
</dbReference>
<dbReference type="PATRIC" id="fig|1128398.3.peg.1879"/>
<dbReference type="PANTHER" id="PTHR21237">
    <property type="entry name" value="GRPE PROTEIN"/>
    <property type="match status" value="1"/>
</dbReference>
<dbReference type="GO" id="GO:0000774">
    <property type="term" value="F:adenyl-nucleotide exchange factor activity"/>
    <property type="evidence" value="ECO:0007669"/>
    <property type="project" value="InterPro"/>
</dbReference>
<protein>
    <recommendedName>
        <fullName evidence="8 10">Protein GrpE</fullName>
    </recommendedName>
    <alternativeName>
        <fullName evidence="9 10">HSP-70 cofactor</fullName>
    </alternativeName>
</protein>
<evidence type="ECO:0000256" key="2">
    <source>
        <dbReference type="ARBA" id="ARBA00009054"/>
    </source>
</evidence>
<dbReference type="GO" id="GO:0051087">
    <property type="term" value="F:protein-folding chaperone binding"/>
    <property type="evidence" value="ECO:0007669"/>
    <property type="project" value="InterPro"/>
</dbReference>
<dbReference type="GO" id="GO:0005737">
    <property type="term" value="C:cytoplasm"/>
    <property type="evidence" value="ECO:0007669"/>
    <property type="project" value="UniProtKB-SubCell"/>
</dbReference>
<organism evidence="14 15">
    <name type="scientific">Gottschalkia acidurici (strain ATCC 7906 / DSM 604 / BCRC 14475 / CIP 104303 / KCTC 5404 / NCIMB 10678 / 9a)</name>
    <name type="common">Clostridium acidurici</name>
    <dbReference type="NCBI Taxonomy" id="1128398"/>
    <lineage>
        <taxon>Bacteria</taxon>
        <taxon>Bacillati</taxon>
        <taxon>Bacillota</taxon>
        <taxon>Tissierellia</taxon>
        <taxon>Tissierellales</taxon>
        <taxon>Gottschalkiaceae</taxon>
        <taxon>Gottschalkia</taxon>
    </lineage>
</organism>
<evidence type="ECO:0000256" key="11">
    <source>
        <dbReference type="RuleBase" id="RU000639"/>
    </source>
</evidence>
<comment type="subunit">
    <text evidence="3 10">Homodimer.</text>
</comment>
<evidence type="ECO:0000256" key="12">
    <source>
        <dbReference type="RuleBase" id="RU004478"/>
    </source>
</evidence>
<evidence type="ECO:0000256" key="7">
    <source>
        <dbReference type="ARBA" id="ARBA00053401"/>
    </source>
</evidence>
<evidence type="ECO:0000256" key="4">
    <source>
        <dbReference type="ARBA" id="ARBA00022490"/>
    </source>
</evidence>
<dbReference type="Pfam" id="PF01025">
    <property type="entry name" value="GrpE"/>
    <property type="match status" value="1"/>
</dbReference>
<keyword evidence="4 10" id="KW-0963">Cytoplasm</keyword>
<evidence type="ECO:0000256" key="6">
    <source>
        <dbReference type="ARBA" id="ARBA00023186"/>
    </source>
</evidence>
<dbReference type="SUPFAM" id="SSF58014">
    <property type="entry name" value="Coiled-coil domain of nucleotide exchange factor GrpE"/>
    <property type="match status" value="1"/>
</dbReference>
<dbReference type="KEGG" id="cad:Curi_c18290"/>
<dbReference type="CDD" id="cd00446">
    <property type="entry name" value="GrpE"/>
    <property type="match status" value="1"/>
</dbReference>
<evidence type="ECO:0000256" key="3">
    <source>
        <dbReference type="ARBA" id="ARBA00011738"/>
    </source>
</evidence>
<evidence type="ECO:0000256" key="13">
    <source>
        <dbReference type="SAM" id="MobiDB-lite"/>
    </source>
</evidence>
<proteinExistence type="inferred from homology"/>
<reference evidence="14 15" key="1">
    <citation type="journal article" date="2012" name="PLoS ONE">
        <title>The purine-utilizing bacterium Clostridium acidurici 9a: a genome-guided metabolic reconsideration.</title>
        <authorList>
            <person name="Hartwich K."/>
            <person name="Poehlein A."/>
            <person name="Daniel R."/>
        </authorList>
    </citation>
    <scope>NUCLEOTIDE SEQUENCE [LARGE SCALE GENOMIC DNA]</scope>
    <source>
        <strain evidence="15">ATCC 7906 / DSM 604 / BCRC 14475 / CIP 104303 / KCTC 5404 / NCIMB 10678 / 9a</strain>
    </source>
</reference>
<dbReference type="PRINTS" id="PR00773">
    <property type="entry name" value="GRPEPROTEIN"/>
</dbReference>
<dbReference type="InterPro" id="IPR000740">
    <property type="entry name" value="GrpE"/>
</dbReference>
<dbReference type="FunFam" id="2.30.22.10:FF:000001">
    <property type="entry name" value="Protein GrpE"/>
    <property type="match status" value="1"/>
</dbReference>
<dbReference type="EMBL" id="CP003326">
    <property type="protein sequence ID" value="AFS78836.1"/>
    <property type="molecule type" value="Genomic_DNA"/>
</dbReference>
<dbReference type="InterPro" id="IPR013805">
    <property type="entry name" value="GrpE_CC"/>
</dbReference>
<comment type="subcellular location">
    <subcellularLocation>
        <location evidence="1 10">Cytoplasm</location>
    </subcellularLocation>
</comment>
<dbReference type="GO" id="GO:0042803">
    <property type="term" value="F:protein homodimerization activity"/>
    <property type="evidence" value="ECO:0007669"/>
    <property type="project" value="InterPro"/>
</dbReference>
<feature type="region of interest" description="Disordered" evidence="13">
    <location>
        <begin position="1"/>
        <end position="46"/>
    </location>
</feature>
<evidence type="ECO:0000313" key="15">
    <source>
        <dbReference type="Proteomes" id="UP000006094"/>
    </source>
</evidence>
<evidence type="ECO:0000313" key="14">
    <source>
        <dbReference type="EMBL" id="AFS78836.1"/>
    </source>
</evidence>
<dbReference type="eggNOG" id="COG0576">
    <property type="taxonomic scope" value="Bacteria"/>
</dbReference>
<evidence type="ECO:0000256" key="10">
    <source>
        <dbReference type="HAMAP-Rule" id="MF_01151"/>
    </source>
</evidence>
<evidence type="ECO:0000256" key="9">
    <source>
        <dbReference type="ARBA" id="ARBA00076414"/>
    </source>
</evidence>
<dbReference type="OrthoDB" id="9812586at2"/>
<dbReference type="STRING" id="1128398.Curi_c18290"/>
<dbReference type="HAMAP" id="MF_01151">
    <property type="entry name" value="GrpE"/>
    <property type="match status" value="1"/>
</dbReference>
<feature type="compositionally biased region" description="Basic and acidic residues" evidence="13">
    <location>
        <begin position="25"/>
        <end position="46"/>
    </location>
</feature>
<dbReference type="AlphaFoldDB" id="K0B2J8"/>
<gene>
    <name evidence="10 14" type="primary">grpE</name>
    <name evidence="14" type="ordered locus">Curi_c18290</name>
</gene>
<evidence type="ECO:0000256" key="1">
    <source>
        <dbReference type="ARBA" id="ARBA00004496"/>
    </source>
</evidence>
<evidence type="ECO:0000256" key="5">
    <source>
        <dbReference type="ARBA" id="ARBA00023016"/>
    </source>
</evidence>
<dbReference type="Gene3D" id="2.30.22.10">
    <property type="entry name" value="Head domain of nucleotide exchange factor GrpE"/>
    <property type="match status" value="1"/>
</dbReference>
<keyword evidence="15" id="KW-1185">Reference proteome</keyword>
<keyword evidence="6 10" id="KW-0143">Chaperone</keyword>
<dbReference type="Proteomes" id="UP000006094">
    <property type="component" value="Chromosome"/>
</dbReference>
<dbReference type="NCBIfam" id="NF010738">
    <property type="entry name" value="PRK14140.1"/>
    <property type="match status" value="1"/>
</dbReference>
<name>K0B2J8_GOTA9</name>
<dbReference type="PANTHER" id="PTHR21237:SF23">
    <property type="entry name" value="GRPE PROTEIN HOMOLOG, MITOCHONDRIAL"/>
    <property type="match status" value="1"/>
</dbReference>
<accession>K0B2J8</accession>
<dbReference type="SUPFAM" id="SSF51064">
    <property type="entry name" value="Head domain of nucleotide exchange factor GrpE"/>
    <property type="match status" value="1"/>
</dbReference>
<sequence>MQNEDLENKDEVKEEANDNIEATVEEAKEDINNSKDNVEDESSKKEIEELNNRLLRLQADFNNYKKRVEKEKEAIVSYAVEGLVTELLNALDNFDRALEVEYEENSKAFYEGVEMVHKQLLEILSNNGLEEIESLNQKFDHNYHYAVSQQESNEHDEDTVIQILSKGYKLKDKVIRPSMVIVSK</sequence>
<evidence type="ECO:0000256" key="8">
    <source>
        <dbReference type="ARBA" id="ARBA00072274"/>
    </source>
</evidence>